<dbReference type="InterPro" id="IPR013467">
    <property type="entry name" value="HNH78-like"/>
</dbReference>
<dbReference type="NCBIfam" id="TIGR02646">
    <property type="entry name" value="retron system putative HNH endonuclease"/>
    <property type="match status" value="1"/>
</dbReference>
<dbReference type="Proteomes" id="UP000233526">
    <property type="component" value="Unassembled WGS sequence"/>
</dbReference>
<gene>
    <name evidence="1" type="ORF">AOX56_16030</name>
</gene>
<evidence type="ECO:0008006" key="3">
    <source>
        <dbReference type="Google" id="ProtNLM"/>
    </source>
</evidence>
<dbReference type="Gene3D" id="1.10.30.50">
    <property type="match status" value="1"/>
</dbReference>
<dbReference type="InterPro" id="IPR053575">
    <property type="entry name" value="Retron_Ec78_HNH_endo"/>
</dbReference>
<accession>A0A2N3IYG1</accession>
<evidence type="ECO:0000313" key="2">
    <source>
        <dbReference type="Proteomes" id="UP000233526"/>
    </source>
</evidence>
<organism evidence="1 2">
    <name type="scientific">Aeromonas sobria</name>
    <dbReference type="NCBI Taxonomy" id="646"/>
    <lineage>
        <taxon>Bacteria</taxon>
        <taxon>Pseudomonadati</taxon>
        <taxon>Pseudomonadota</taxon>
        <taxon>Gammaproteobacteria</taxon>
        <taxon>Aeromonadales</taxon>
        <taxon>Aeromonadaceae</taxon>
        <taxon>Aeromonas</taxon>
    </lineage>
</organism>
<dbReference type="EMBL" id="LJZX01000036">
    <property type="protein sequence ID" value="PKQ77892.1"/>
    <property type="molecule type" value="Genomic_DNA"/>
</dbReference>
<dbReference type="NCBIfam" id="NF041761">
    <property type="entry name" value="PtuB"/>
    <property type="match status" value="1"/>
</dbReference>
<name>A0A2N3IYG1_AERSO</name>
<dbReference type="AlphaFoldDB" id="A0A2N3IYG1"/>
<proteinExistence type="predicted"/>
<protein>
    <recommendedName>
        <fullName evidence="3">TIGR02646 family protein</fullName>
    </recommendedName>
</protein>
<dbReference type="RefSeq" id="WP_101318152.1">
    <property type="nucleotide sequence ID" value="NZ_CAWNSS010000036.1"/>
</dbReference>
<sequence length="208" mass="23565">MHKLNRGVAPVCLSHFQHGRDNWSDVTTENKNDIWVELNVMQGERCAYCETTISQGARHIEHFRQKGRDPTQTFSWPNLFGSCNNPNTCGKHKDEQEVYPTSVLIKPDQEDPEYFFRFHSDGTISICNGLSHVELNRANETLRLFNLTHGSLRWQRQAASAGYLQTAEEIAEVAADDPMLAAEYLAAEIEATAYLPFATVIKHTLQNA</sequence>
<comment type="caution">
    <text evidence="1">The sequence shown here is derived from an EMBL/GenBank/DDBJ whole genome shotgun (WGS) entry which is preliminary data.</text>
</comment>
<evidence type="ECO:0000313" key="1">
    <source>
        <dbReference type="EMBL" id="PKQ77892.1"/>
    </source>
</evidence>
<reference evidence="1 2" key="1">
    <citation type="journal article" date="2017" name="Front. Microbiol.">
        <title>Strong Genomic and Phenotypic Heterogeneity in the Aeromonas sobria Species Complex.</title>
        <authorList>
            <person name="Gauthier J."/>
            <person name="Vincent A.T."/>
            <person name="Charette S.J."/>
            <person name="Derome N."/>
        </authorList>
    </citation>
    <scope>NUCLEOTIDE SEQUENCE [LARGE SCALE GENOMIC DNA]</scope>
    <source>
        <strain evidence="1 2">JF2635</strain>
    </source>
</reference>